<dbReference type="RefSeq" id="WP_193193036.1">
    <property type="nucleotide sequence ID" value="NZ_JACZFR010000037.1"/>
</dbReference>
<evidence type="ECO:0000313" key="1">
    <source>
        <dbReference type="EMBL" id="MFC6631853.1"/>
    </source>
</evidence>
<proteinExistence type="predicted"/>
<reference evidence="2" key="1">
    <citation type="journal article" date="2019" name="Int. J. Syst. Evol. Microbiol.">
        <title>The Global Catalogue of Microorganisms (GCM) 10K type strain sequencing project: providing services to taxonomists for standard genome sequencing and annotation.</title>
        <authorList>
            <consortium name="The Broad Institute Genomics Platform"/>
            <consortium name="The Broad Institute Genome Sequencing Center for Infectious Disease"/>
            <person name="Wu L."/>
            <person name="Ma J."/>
        </authorList>
    </citation>
    <scope>NUCLEOTIDE SEQUENCE [LARGE SCALE GENOMIC DNA]</scope>
    <source>
        <strain evidence="2">CGMCC 1.13718</strain>
    </source>
</reference>
<dbReference type="InterPro" id="IPR018715">
    <property type="entry name" value="DUF2239"/>
</dbReference>
<dbReference type="EMBL" id="JBHSVR010000001">
    <property type="protein sequence ID" value="MFC6631853.1"/>
    <property type="molecule type" value="Genomic_DNA"/>
</dbReference>
<keyword evidence="2" id="KW-1185">Reference proteome</keyword>
<protein>
    <submittedName>
        <fullName evidence="1">DUF2239 family protein</fullName>
    </submittedName>
</protein>
<comment type="caution">
    <text evidence="1">The sequence shown here is derived from an EMBL/GenBank/DDBJ whole genome shotgun (WGS) entry which is preliminary data.</text>
</comment>
<dbReference type="Proteomes" id="UP001596425">
    <property type="component" value="Unassembled WGS sequence"/>
</dbReference>
<gene>
    <name evidence="1" type="ORF">ACFQBM_01100</name>
</gene>
<evidence type="ECO:0000313" key="2">
    <source>
        <dbReference type="Proteomes" id="UP001596425"/>
    </source>
</evidence>
<organism evidence="1 2">
    <name type="scientific">Microbulbifer taiwanensis</name>
    <dbReference type="NCBI Taxonomy" id="986746"/>
    <lineage>
        <taxon>Bacteria</taxon>
        <taxon>Pseudomonadati</taxon>
        <taxon>Pseudomonadota</taxon>
        <taxon>Gammaproteobacteria</taxon>
        <taxon>Cellvibrionales</taxon>
        <taxon>Microbulbiferaceae</taxon>
        <taxon>Microbulbifer</taxon>
    </lineage>
</organism>
<sequence length="193" mass="21537">MTTEYVAIHDKQLLARGDLETIVRETKAIDVSIEPIVLALDSCRRIEFSWHGDVETVLGNLPEQGAAASKAAARKRGRPKLGVTAKEVTLLPRHWDWLASQRGGASVTLRRLVEQAIRNASPEERISELQNQLYGLMSIFADEPGFEEATRALYRNSRVSFAAAIQSWPEDIKVLIMEKFDVISQQHEGQGDA</sequence>
<accession>A0ABW1YHE4</accession>
<name>A0ABW1YHE4_9GAMM</name>
<dbReference type="Pfam" id="PF09998">
    <property type="entry name" value="DUF2239"/>
    <property type="match status" value="1"/>
</dbReference>